<keyword evidence="2" id="KW-1133">Transmembrane helix</keyword>
<gene>
    <name evidence="4" type="ORF">PG993_007673</name>
</gene>
<organism evidence="4 5">
    <name type="scientific">Apiospora rasikravindrae</name>
    <dbReference type="NCBI Taxonomy" id="990691"/>
    <lineage>
        <taxon>Eukaryota</taxon>
        <taxon>Fungi</taxon>
        <taxon>Dikarya</taxon>
        <taxon>Ascomycota</taxon>
        <taxon>Pezizomycotina</taxon>
        <taxon>Sordariomycetes</taxon>
        <taxon>Xylariomycetidae</taxon>
        <taxon>Amphisphaeriales</taxon>
        <taxon>Apiosporaceae</taxon>
        <taxon>Apiospora</taxon>
    </lineage>
</organism>
<accession>A0ABR1SYJ0</accession>
<keyword evidence="2" id="KW-0472">Membrane</keyword>
<dbReference type="InterPro" id="IPR051091">
    <property type="entry name" value="O-Glucosyltr/Glycosyltrsf_90"/>
</dbReference>
<keyword evidence="5" id="KW-1185">Reference proteome</keyword>
<feature type="domain" description="Glycosyl transferase CAP10" evidence="3">
    <location>
        <begin position="403"/>
        <end position="616"/>
    </location>
</feature>
<keyword evidence="2" id="KW-0812">Transmembrane</keyword>
<feature type="region of interest" description="Disordered" evidence="1">
    <location>
        <begin position="44"/>
        <end position="63"/>
    </location>
</feature>
<evidence type="ECO:0000259" key="3">
    <source>
        <dbReference type="SMART" id="SM00672"/>
    </source>
</evidence>
<dbReference type="SMART" id="SM00672">
    <property type="entry name" value="CAP10"/>
    <property type="match status" value="1"/>
</dbReference>
<feature type="compositionally biased region" description="Polar residues" evidence="1">
    <location>
        <begin position="44"/>
        <end position="53"/>
    </location>
</feature>
<sequence length="631" mass="72261">MVCRSKSQLLKSVVFLGVATLILYELVLWRRLSQVSIPTTSAFPWTNNGQPNPATEAEAEVGGPDAHPLHPILDLINEGHEKFARLQAAHSNTIEQAAGRYRERRGRHPPPGFDDWFKAALKKDAVIVEDFFDRIYHDINPFWALDQLELRRRAHSQPEVIRIRNGKVSLVSEDPDRGNQWMQIWAKLVKEIGHLPDLDMAINVMDETRVLVPWEKIDEYVRKERRTRDIFPASEAVSNYTRYADVDFQPEPYDPHWIGGEAHKYWDHVRATCPPDSESRNISSLPSLNSPVKDIHPTEPIDAYTYKGFIRNFTASQDACVQPHLRGLHGTFVESVSMSTTHELLPIFSGSKLPQNNEILIPGAVYLNNDKRYSGGKGIGGAWEGKMEGIMWRGVASGGRNKVDNWWHFQRHRWVQMMNGTTLQEIIAADEAAAPTFTLLPPSVYNVRARRNGFMGSWLATHADVGVVDLMCCPGEVDSRGKRVHTCSYSSPFLNVVKEKPMKEQYAYKYLPDIDGNSFSGRWRGFLRSTSCPLKATVYTEWHDDRLVPWVHFVPFDNTFMDIYAIMEFFLEGHDAQGKRIAEEGSRWASRVLRRDDMLLYTWRLLLEYARVVDPQRDRLAFVGDLVQETI</sequence>
<feature type="transmembrane region" description="Helical" evidence="2">
    <location>
        <begin position="12"/>
        <end position="29"/>
    </location>
</feature>
<reference evidence="4 5" key="1">
    <citation type="submission" date="2023-01" db="EMBL/GenBank/DDBJ databases">
        <title>Analysis of 21 Apiospora genomes using comparative genomics revels a genus with tremendous synthesis potential of carbohydrate active enzymes and secondary metabolites.</title>
        <authorList>
            <person name="Sorensen T."/>
        </authorList>
    </citation>
    <scope>NUCLEOTIDE SEQUENCE [LARGE SCALE GENOMIC DNA]</scope>
    <source>
        <strain evidence="4 5">CBS 33761</strain>
    </source>
</reference>
<name>A0ABR1SYJ0_9PEZI</name>
<protein>
    <submittedName>
        <fullName evidence="4">Lipopolysaccharide-modifying protein</fullName>
    </submittedName>
</protein>
<dbReference type="EMBL" id="JAQQWK010000006">
    <property type="protein sequence ID" value="KAK8039262.1"/>
    <property type="molecule type" value="Genomic_DNA"/>
</dbReference>
<evidence type="ECO:0000313" key="5">
    <source>
        <dbReference type="Proteomes" id="UP001444661"/>
    </source>
</evidence>
<dbReference type="Pfam" id="PF05686">
    <property type="entry name" value="Glyco_transf_90"/>
    <property type="match status" value="1"/>
</dbReference>
<evidence type="ECO:0000256" key="2">
    <source>
        <dbReference type="SAM" id="Phobius"/>
    </source>
</evidence>
<dbReference type="PANTHER" id="PTHR12203">
    <property type="entry name" value="KDEL LYS-ASP-GLU-LEU CONTAINING - RELATED"/>
    <property type="match status" value="1"/>
</dbReference>
<comment type="caution">
    <text evidence="4">The sequence shown here is derived from an EMBL/GenBank/DDBJ whole genome shotgun (WGS) entry which is preliminary data.</text>
</comment>
<evidence type="ECO:0000256" key="1">
    <source>
        <dbReference type="SAM" id="MobiDB-lite"/>
    </source>
</evidence>
<dbReference type="InterPro" id="IPR006598">
    <property type="entry name" value="CAP10"/>
</dbReference>
<proteinExistence type="predicted"/>
<dbReference type="Proteomes" id="UP001444661">
    <property type="component" value="Unassembled WGS sequence"/>
</dbReference>
<dbReference type="PANTHER" id="PTHR12203:SF22">
    <property type="entry name" value="CAPSULE ASSOCIATED PROTEIN"/>
    <property type="match status" value="1"/>
</dbReference>
<evidence type="ECO:0000313" key="4">
    <source>
        <dbReference type="EMBL" id="KAK8039262.1"/>
    </source>
</evidence>